<dbReference type="AlphaFoldDB" id="A0A378JS42"/>
<dbReference type="STRING" id="39962.Lmor_2046"/>
<evidence type="ECO:0000256" key="1">
    <source>
        <dbReference type="ARBA" id="ARBA00022737"/>
    </source>
</evidence>
<evidence type="ECO:0000313" key="4">
    <source>
        <dbReference type="EMBL" id="KTD32617.1"/>
    </source>
</evidence>
<evidence type="ECO:0000256" key="2">
    <source>
        <dbReference type="ARBA" id="ARBA00023043"/>
    </source>
</evidence>
<evidence type="ECO:0000313" key="5">
    <source>
        <dbReference type="EMBL" id="STX61443.1"/>
    </source>
</evidence>
<dbReference type="SUPFAM" id="SSF48403">
    <property type="entry name" value="Ankyrin repeat"/>
    <property type="match status" value="1"/>
</dbReference>
<feature type="repeat" description="ANK" evidence="3">
    <location>
        <begin position="397"/>
        <end position="433"/>
    </location>
</feature>
<gene>
    <name evidence="4" type="ORF">Lmor_2046</name>
    <name evidence="5" type="ORF">NCTC12239_00358</name>
</gene>
<reference evidence="5 7" key="2">
    <citation type="submission" date="2018-06" db="EMBL/GenBank/DDBJ databases">
        <authorList>
            <consortium name="Pathogen Informatics"/>
            <person name="Doyle S."/>
        </authorList>
    </citation>
    <scope>NUCLEOTIDE SEQUENCE [LARGE SCALE GENOMIC DNA]</scope>
    <source>
        <strain evidence="5 7">NCTC12239</strain>
    </source>
</reference>
<dbReference type="InterPro" id="IPR036770">
    <property type="entry name" value="Ankyrin_rpt-contain_sf"/>
</dbReference>
<protein>
    <submittedName>
        <fullName evidence="5">Ankyrin repeat-containing protein</fullName>
    </submittedName>
</protein>
<dbReference type="PROSITE" id="PS50297">
    <property type="entry name" value="ANK_REP_REGION"/>
    <property type="match status" value="1"/>
</dbReference>
<dbReference type="InterPro" id="IPR002110">
    <property type="entry name" value="Ankyrin_rpt"/>
</dbReference>
<dbReference type="Proteomes" id="UP000054985">
    <property type="component" value="Unassembled WGS sequence"/>
</dbReference>
<dbReference type="Gene3D" id="1.25.40.20">
    <property type="entry name" value="Ankyrin repeat-containing domain"/>
    <property type="match status" value="1"/>
</dbReference>
<keyword evidence="6" id="KW-1185">Reference proteome</keyword>
<evidence type="ECO:0000313" key="6">
    <source>
        <dbReference type="Proteomes" id="UP000054985"/>
    </source>
</evidence>
<proteinExistence type="predicted"/>
<reference evidence="4 6" key="1">
    <citation type="submission" date="2015-11" db="EMBL/GenBank/DDBJ databases">
        <title>Genomic analysis of 38 Legionella species identifies large and diverse effector repertoires.</title>
        <authorList>
            <person name="Burstein D."/>
            <person name="Amaro F."/>
            <person name="Zusman T."/>
            <person name="Lifshitz Z."/>
            <person name="Cohen O."/>
            <person name="Gilbert J.A."/>
            <person name="Pupko T."/>
            <person name="Shuman H.A."/>
            <person name="Segal G."/>
        </authorList>
    </citation>
    <scope>NUCLEOTIDE SEQUENCE [LARGE SCALE GENOMIC DNA]</scope>
    <source>
        <strain evidence="4 6">ATCC 43877</strain>
    </source>
</reference>
<accession>A0A378JS42</accession>
<dbReference type="Proteomes" id="UP000254040">
    <property type="component" value="Unassembled WGS sequence"/>
</dbReference>
<dbReference type="EMBL" id="LNYN01000027">
    <property type="protein sequence ID" value="KTD32617.1"/>
    <property type="molecule type" value="Genomic_DNA"/>
</dbReference>
<dbReference type="PANTHER" id="PTHR24173">
    <property type="entry name" value="ANKYRIN REPEAT CONTAINING"/>
    <property type="match status" value="1"/>
</dbReference>
<evidence type="ECO:0000313" key="7">
    <source>
        <dbReference type="Proteomes" id="UP000254040"/>
    </source>
</evidence>
<keyword evidence="2 3" id="KW-0040">ANK repeat</keyword>
<keyword evidence="1" id="KW-0677">Repeat</keyword>
<dbReference type="EMBL" id="UGOG01000001">
    <property type="protein sequence ID" value="STX61443.1"/>
    <property type="molecule type" value="Genomic_DNA"/>
</dbReference>
<dbReference type="Pfam" id="PF12796">
    <property type="entry name" value="Ank_2"/>
    <property type="match status" value="1"/>
</dbReference>
<organism evidence="5 7">
    <name type="scientific">Legionella moravica</name>
    <dbReference type="NCBI Taxonomy" id="39962"/>
    <lineage>
        <taxon>Bacteria</taxon>
        <taxon>Pseudomonadati</taxon>
        <taxon>Pseudomonadota</taxon>
        <taxon>Gammaproteobacteria</taxon>
        <taxon>Legionellales</taxon>
        <taxon>Legionellaceae</taxon>
        <taxon>Legionella</taxon>
    </lineage>
</organism>
<dbReference type="SMART" id="SM00248">
    <property type="entry name" value="ANK"/>
    <property type="match status" value="4"/>
</dbReference>
<sequence length="506" mass="57704">MYVLFCMLLFIWGWVFYLLAVKSIDYAAHRLRSLYNPDSLTHDDIIALLTSLYHPEFEGVCYGFSLNWALAVAEGKEDVFYRQLHLLRAHKSDLPDVLEHINQKKDRLIPLSESELQTLSLPQLCEKLCIAQEPLAYKNLYGKLVWQSDVTAILKRIQHRHSGVQQIFYKTHTFGSRQEALEYFTLLAKSGLAENVAVIISTADHAMGFKRAGNLWRFININDLYIQDTNKPYFEFNSHGLVDELYRVSTSGPLIRRLTVNTDFIAVNLSAGIISKLKNRYPVFPVPRKTPYPERLYFFSMAALQGDLPTVKQCLRARWSVFSRQNLSDDSPILKALYFGRRDVVRAMLSGVPHLVTNQRKKDLATLLHIACKYGGSGIVEDLLCIKGIKINPLDIEGKTPLMYACKLTVTTQDRKLFQLLLNRGASLTIKDKNGLTALDHAVKNKHELAIELIHNKMQRNESRKPSAHKKQRVGVQSGLNFFYKTSDDEVSEVYMARKGGSLMCS</sequence>
<name>A0A378JS42_9GAMM</name>
<dbReference type="PROSITE" id="PS50088">
    <property type="entry name" value="ANK_REPEAT"/>
    <property type="match status" value="1"/>
</dbReference>
<dbReference type="RefSeq" id="WP_238584755.1">
    <property type="nucleotide sequence ID" value="NZ_CAAAJG010000040.1"/>
</dbReference>
<dbReference type="PANTHER" id="PTHR24173:SF74">
    <property type="entry name" value="ANKYRIN REPEAT DOMAIN-CONTAINING PROTEIN 16"/>
    <property type="match status" value="1"/>
</dbReference>
<dbReference type="NCBIfam" id="NF043022">
    <property type="entry name" value="T4SS_AnkG"/>
    <property type="match status" value="1"/>
</dbReference>
<evidence type="ECO:0000256" key="3">
    <source>
        <dbReference type="PROSITE-ProRule" id="PRU00023"/>
    </source>
</evidence>